<feature type="transmembrane region" description="Helical" evidence="1">
    <location>
        <begin position="36"/>
        <end position="54"/>
    </location>
</feature>
<accession>A0A368QQZ2</accession>
<dbReference type="AlphaFoldDB" id="A0A368QQZ2"/>
<dbReference type="Pfam" id="PF20100">
    <property type="entry name" value="DUF6490"/>
    <property type="match status" value="1"/>
</dbReference>
<dbReference type="EMBL" id="CM003531">
    <property type="protein sequence ID" value="RCV20168.1"/>
    <property type="molecule type" value="Genomic_DNA"/>
</dbReference>
<dbReference type="PANTHER" id="PTHR46610:SF8">
    <property type="entry name" value="OS06G0147000 PROTEIN"/>
    <property type="match status" value="1"/>
</dbReference>
<feature type="transmembrane region" description="Helical" evidence="1">
    <location>
        <begin position="94"/>
        <end position="116"/>
    </location>
</feature>
<keyword evidence="1" id="KW-0472">Membrane</keyword>
<evidence type="ECO:0000256" key="1">
    <source>
        <dbReference type="SAM" id="Phobius"/>
    </source>
</evidence>
<dbReference type="PANTHER" id="PTHR46610">
    <property type="entry name" value="OS05G0181300 PROTEIN"/>
    <property type="match status" value="1"/>
</dbReference>
<gene>
    <name evidence="2" type="ORF">SETIT_4G034500v2</name>
</gene>
<reference evidence="2" key="1">
    <citation type="journal article" date="2012" name="Nat. Biotechnol.">
        <title>Reference genome sequence of the model plant Setaria.</title>
        <authorList>
            <person name="Bennetzen J.L."/>
            <person name="Schmutz J."/>
            <person name="Wang H."/>
            <person name="Percifield R."/>
            <person name="Hawkins J."/>
            <person name="Pontaroli A.C."/>
            <person name="Estep M."/>
            <person name="Feng L."/>
            <person name="Vaughn J.N."/>
            <person name="Grimwood J."/>
            <person name="Jenkins J."/>
            <person name="Barry K."/>
            <person name="Lindquist E."/>
            <person name="Hellsten U."/>
            <person name="Deshpande S."/>
            <person name="Wang X."/>
            <person name="Wu X."/>
            <person name="Mitros T."/>
            <person name="Triplett J."/>
            <person name="Yang X."/>
            <person name="Ye C.Y."/>
            <person name="Mauro-Herrera M."/>
            <person name="Wang L."/>
            <person name="Li P."/>
            <person name="Sharma M."/>
            <person name="Sharma R."/>
            <person name="Ronald P.C."/>
            <person name="Panaud O."/>
            <person name="Kellogg E.A."/>
            <person name="Brutnell T.P."/>
            <person name="Doust A.N."/>
            <person name="Tuskan G.A."/>
            <person name="Rokhsar D."/>
            <person name="Devos K.M."/>
        </authorList>
    </citation>
    <scope>NUCLEOTIDE SEQUENCE [LARGE SCALE GENOMIC DNA]</scope>
    <source>
        <strain evidence="2">Yugu1</strain>
    </source>
</reference>
<reference evidence="2" key="2">
    <citation type="submission" date="2015-07" db="EMBL/GenBank/DDBJ databases">
        <authorList>
            <person name="Noorani M."/>
        </authorList>
    </citation>
    <scope>NUCLEOTIDE SEQUENCE</scope>
    <source>
        <strain evidence="2">Yugu1</strain>
    </source>
</reference>
<protein>
    <submittedName>
        <fullName evidence="2">Uncharacterized protein</fullName>
    </submittedName>
</protein>
<evidence type="ECO:0000313" key="2">
    <source>
        <dbReference type="EMBL" id="RCV20168.1"/>
    </source>
</evidence>
<keyword evidence="1" id="KW-0812">Transmembrane</keyword>
<feature type="transmembrane region" description="Helical" evidence="1">
    <location>
        <begin position="70"/>
        <end position="88"/>
    </location>
</feature>
<organism evidence="2">
    <name type="scientific">Setaria italica</name>
    <name type="common">Foxtail millet</name>
    <name type="synonym">Panicum italicum</name>
    <dbReference type="NCBI Taxonomy" id="4555"/>
    <lineage>
        <taxon>Eukaryota</taxon>
        <taxon>Viridiplantae</taxon>
        <taxon>Streptophyta</taxon>
        <taxon>Embryophyta</taxon>
        <taxon>Tracheophyta</taxon>
        <taxon>Spermatophyta</taxon>
        <taxon>Magnoliopsida</taxon>
        <taxon>Liliopsida</taxon>
        <taxon>Poales</taxon>
        <taxon>Poaceae</taxon>
        <taxon>PACMAD clade</taxon>
        <taxon>Panicoideae</taxon>
        <taxon>Panicodae</taxon>
        <taxon>Paniceae</taxon>
        <taxon>Cenchrinae</taxon>
        <taxon>Setaria</taxon>
    </lineage>
</organism>
<sequence length="118" mass="12342">MMDRGHGRSLLTVLGLGVLTCNSAVAVYRSWGDPASVAFVATAYAALLLLLRFLRGFEGARPGERGKAKAAVWALSTLLTAMFASRVAPLMPPLVGVAVWVMAAATAGGGFWAFFLSP</sequence>
<dbReference type="OrthoDB" id="687374at2759"/>
<proteinExistence type="predicted"/>
<name>A0A368QQZ2_SETIT</name>
<dbReference type="InterPro" id="IPR045501">
    <property type="entry name" value="DUF6490"/>
</dbReference>
<keyword evidence="1" id="KW-1133">Transmembrane helix</keyword>